<feature type="compositionally biased region" description="Polar residues" evidence="4">
    <location>
        <begin position="857"/>
        <end position="871"/>
    </location>
</feature>
<dbReference type="SMART" id="SM01293">
    <property type="entry name" value="DUF3402"/>
    <property type="match status" value="1"/>
</dbReference>
<evidence type="ECO:0000256" key="4">
    <source>
        <dbReference type="SAM" id="MobiDB-lite"/>
    </source>
</evidence>
<evidence type="ECO:0000259" key="5">
    <source>
        <dbReference type="PROSITE" id="PS50002"/>
    </source>
</evidence>
<gene>
    <name evidence="6" type="ORF">IPOD504_LOCUS15112</name>
</gene>
<dbReference type="SMART" id="SM00326">
    <property type="entry name" value="SH3"/>
    <property type="match status" value="1"/>
</dbReference>
<dbReference type="Gene3D" id="2.30.30.40">
    <property type="entry name" value="SH3 Domains"/>
    <property type="match status" value="1"/>
</dbReference>
<dbReference type="InterPro" id="IPR028455">
    <property type="entry name" value="ABI3_SH3"/>
</dbReference>
<organism evidence="6 7">
    <name type="scientific">Iphiclides podalirius</name>
    <name type="common">scarce swallowtail</name>
    <dbReference type="NCBI Taxonomy" id="110791"/>
    <lineage>
        <taxon>Eukaryota</taxon>
        <taxon>Metazoa</taxon>
        <taxon>Ecdysozoa</taxon>
        <taxon>Arthropoda</taxon>
        <taxon>Hexapoda</taxon>
        <taxon>Insecta</taxon>
        <taxon>Pterygota</taxon>
        <taxon>Neoptera</taxon>
        <taxon>Endopterygota</taxon>
        <taxon>Lepidoptera</taxon>
        <taxon>Glossata</taxon>
        <taxon>Ditrysia</taxon>
        <taxon>Papilionoidea</taxon>
        <taxon>Papilionidae</taxon>
        <taxon>Papilioninae</taxon>
        <taxon>Iphiclides</taxon>
    </lineage>
</organism>
<feature type="compositionally biased region" description="Low complexity" evidence="4">
    <location>
        <begin position="790"/>
        <end position="802"/>
    </location>
</feature>
<comment type="similarity">
    <text evidence="1">Belongs to the STRIP family.</text>
</comment>
<dbReference type="InterPro" id="IPR036028">
    <property type="entry name" value="SH3-like_dom_sf"/>
</dbReference>
<dbReference type="SUPFAM" id="SSF50044">
    <property type="entry name" value="SH3-domain"/>
    <property type="match status" value="1"/>
</dbReference>
<evidence type="ECO:0000313" key="6">
    <source>
        <dbReference type="EMBL" id="CAH2071423.1"/>
    </source>
</evidence>
<dbReference type="PRINTS" id="PR00452">
    <property type="entry name" value="SH3DOMAIN"/>
</dbReference>
<feature type="compositionally biased region" description="Low complexity" evidence="4">
    <location>
        <begin position="901"/>
        <end position="915"/>
    </location>
</feature>
<dbReference type="PANTHER" id="PTHR13239:SF4">
    <property type="entry name" value="AT25231P"/>
    <property type="match status" value="1"/>
</dbReference>
<dbReference type="SMART" id="SM01292">
    <property type="entry name" value="N1221"/>
    <property type="match status" value="1"/>
</dbReference>
<dbReference type="InterPro" id="IPR001452">
    <property type="entry name" value="SH3_domain"/>
</dbReference>
<feature type="non-terminal residue" evidence="6">
    <location>
        <position position="1"/>
    </location>
</feature>
<feature type="region of interest" description="Disordered" evidence="4">
    <location>
        <begin position="750"/>
        <end position="923"/>
    </location>
</feature>
<dbReference type="Pfam" id="PF07923">
    <property type="entry name" value="N1221"/>
    <property type="match status" value="1"/>
</dbReference>
<dbReference type="CDD" id="cd11826">
    <property type="entry name" value="SH3_Abi"/>
    <property type="match status" value="1"/>
</dbReference>
<dbReference type="Pfam" id="PF07815">
    <property type="entry name" value="Abi_HHR"/>
    <property type="match status" value="1"/>
</dbReference>
<proteinExistence type="inferred from homology"/>
<evidence type="ECO:0000256" key="1">
    <source>
        <dbReference type="ARBA" id="ARBA00007062"/>
    </source>
</evidence>
<dbReference type="EMBL" id="OW152818">
    <property type="protein sequence ID" value="CAH2071423.1"/>
    <property type="molecule type" value="Genomic_DNA"/>
</dbReference>
<feature type="domain" description="SH3" evidence="5">
    <location>
        <begin position="958"/>
        <end position="1016"/>
    </location>
</feature>
<dbReference type="Pfam" id="PF14604">
    <property type="entry name" value="SH3_9"/>
    <property type="match status" value="1"/>
</dbReference>
<reference evidence="6" key="1">
    <citation type="submission" date="2022-03" db="EMBL/GenBank/DDBJ databases">
        <authorList>
            <person name="Martin H S."/>
        </authorList>
    </citation>
    <scope>NUCLEOTIDE SEQUENCE</scope>
</reference>
<dbReference type="Proteomes" id="UP000837857">
    <property type="component" value="Chromosome 6"/>
</dbReference>
<dbReference type="InterPro" id="IPR012849">
    <property type="entry name" value="Abl-interactor_HHR_dom"/>
</dbReference>
<keyword evidence="7" id="KW-1185">Reference proteome</keyword>
<accession>A0ABN8J6D2</accession>
<dbReference type="PROSITE" id="PS50002">
    <property type="entry name" value="SH3"/>
    <property type="match status" value="1"/>
</dbReference>
<dbReference type="InterPro" id="IPR021819">
    <property type="entry name" value="Far11/STRP_C"/>
</dbReference>
<dbReference type="InterPro" id="IPR012486">
    <property type="entry name" value="Far11/STRP_N"/>
</dbReference>
<dbReference type="Gene3D" id="6.10.140.1620">
    <property type="match status" value="1"/>
</dbReference>
<dbReference type="PANTHER" id="PTHR13239">
    <property type="entry name" value="PROTEIN REQUIRED FOR HYPHAL ANASTOMOSIS HAM-2"/>
    <property type="match status" value="1"/>
</dbReference>
<evidence type="ECO:0000256" key="3">
    <source>
        <dbReference type="PROSITE-ProRule" id="PRU00192"/>
    </source>
</evidence>
<protein>
    <recommendedName>
        <fullName evidence="5">SH3 domain-containing protein</fullName>
    </recommendedName>
</protein>
<dbReference type="InterPro" id="IPR040185">
    <property type="entry name" value="Far11/STRP"/>
</dbReference>
<keyword evidence="2 3" id="KW-0728">SH3 domain</keyword>
<evidence type="ECO:0000256" key="2">
    <source>
        <dbReference type="ARBA" id="ARBA00022443"/>
    </source>
</evidence>
<sequence>MGTNGNGRRSGTKMPDVRRPMEEGDCVNDMDSPELDFVYDDCDSQANEIAELYSYTEHPEFQLNVRAFEDIMEEFNFPPSWQRLTIVQQRTVIMKLLEHLDIAVSDIRMRSARCILYLAQGCWAEMQSDAEQAHWARINIMTLYDMGTFAAFIELLNLEIVRSSSAMASRKIAESLPDSTNLRVILSVLYLITEHMRTEKENPDSEYLHLVKNFKEELGTPFGEELLPVKLLSMVTHLCAGTTPYFPMKKVLLLLWKVLLVYLGGSKELKERKARLRDKFGLPPITEDTLEIIKGMRASSPPPSAADMLENQNPGQRKLKENERALRRQAFMKQTSLDESDEQIYVDKEETTNGSEDYPMEFQSMSTDNMQNANTNQNCPYYMYFKQFDSPPPPPPLPRSLPWQSKVRQKDIDMFLDNVRIKFVGYSLPGDRQTVAGLPQPIHEGVEILKKHMYTSLSEVQAEREIEIARSPLTKAEKEVEETEVEILYRAMLPNLPQYMIALLKILLAAAPTSTAKTYSINIMADLLPEEMPVTVLQSLKLGIDVNRHKEIIVKAVTAILLLLLKHFKINHVYQFEHMSQHLVVSQSQQHKNINYFFCFTMAELAALLQTEIPEGRNHLTDSHTNLERVAEYCEANYFQSENKRLALESTKNYTTQSLASVAYQINTLAYNFLQLLELQTMQLAEMEGQMNHIAQTVAIHKEKVARREIGVLTANKVTPRQYKIIAPANPEKPIKYVRKNIDYTALDDIGHGARWNGGTSGTPRGRRSVSAQGSATLPAPTTKPPTPPAAVRAASATNTGTLGRGTLGKSSREYRTPPAVAPPQVPSHYAPNYPRRPPGYSTLPVAQPQVGMVHPNQHQPNSNYSQQDMHSSMPPPPSPLIGSDGEHSQHSMSLPGQRASSSSGVPSLRGGSVSPPLPPPPLDDELHAANKMSAPYSSVVPAIVPDEEDLPGWVPKNYIEKVVAIYDYYADKEDELSFQESSVIYVLKKNDDGWWEGVMDGVTGLFPGNYVEPCV</sequence>
<dbReference type="Pfam" id="PF11882">
    <property type="entry name" value="DUF3402"/>
    <property type="match status" value="1"/>
</dbReference>
<feature type="region of interest" description="Disordered" evidence="4">
    <location>
        <begin position="1"/>
        <end position="26"/>
    </location>
</feature>
<evidence type="ECO:0000313" key="7">
    <source>
        <dbReference type="Proteomes" id="UP000837857"/>
    </source>
</evidence>
<name>A0ABN8J6D2_9NEOP</name>